<organism evidence="2">
    <name type="scientific">Eucalyptus grandis</name>
    <name type="common">Flooded gum</name>
    <dbReference type="NCBI Taxonomy" id="71139"/>
    <lineage>
        <taxon>Eukaryota</taxon>
        <taxon>Viridiplantae</taxon>
        <taxon>Streptophyta</taxon>
        <taxon>Embryophyta</taxon>
        <taxon>Tracheophyta</taxon>
        <taxon>Spermatophyta</taxon>
        <taxon>Magnoliopsida</taxon>
        <taxon>eudicotyledons</taxon>
        <taxon>Gunneridae</taxon>
        <taxon>Pentapetalae</taxon>
        <taxon>rosids</taxon>
        <taxon>malvids</taxon>
        <taxon>Myrtales</taxon>
        <taxon>Myrtaceae</taxon>
        <taxon>Myrtoideae</taxon>
        <taxon>Eucalypteae</taxon>
        <taxon>Eucalyptus</taxon>
    </lineage>
</organism>
<evidence type="ECO:0000313" key="2">
    <source>
        <dbReference type="EMBL" id="KCW56889.1"/>
    </source>
</evidence>
<accession>A0A059ASZ2</accession>
<evidence type="ECO:0000259" key="1">
    <source>
        <dbReference type="Pfam" id="PF22950"/>
    </source>
</evidence>
<dbReference type="eggNOG" id="ENOG502S1HI">
    <property type="taxonomic scope" value="Eukaryota"/>
</dbReference>
<dbReference type="InParanoid" id="A0A059ASZ2"/>
<dbReference type="OMA" id="WGVNFHP"/>
<dbReference type="Gramene" id="KCW56889">
    <property type="protein sequence ID" value="KCW56889"/>
    <property type="gene ID" value="EUGRSUZ_I02564"/>
</dbReference>
<reference evidence="2" key="1">
    <citation type="submission" date="2013-07" db="EMBL/GenBank/DDBJ databases">
        <title>The genome of Eucalyptus grandis.</title>
        <authorList>
            <person name="Schmutz J."/>
            <person name="Hayes R."/>
            <person name="Myburg A."/>
            <person name="Tuskan G."/>
            <person name="Grattapaglia D."/>
            <person name="Rokhsar D.S."/>
        </authorList>
    </citation>
    <scope>NUCLEOTIDE SEQUENCE</scope>
    <source>
        <tissue evidence="2">Leaf extractions</tissue>
    </source>
</reference>
<dbReference type="EMBL" id="KK198761">
    <property type="protein sequence ID" value="KCW56889.1"/>
    <property type="molecule type" value="Genomic_DNA"/>
</dbReference>
<dbReference type="Pfam" id="PF22950">
    <property type="entry name" value="DUF7026"/>
    <property type="match status" value="1"/>
</dbReference>
<dbReference type="InterPro" id="IPR054290">
    <property type="entry name" value="DUF7026"/>
</dbReference>
<dbReference type="FunCoup" id="A0A059ASZ2">
    <property type="interactions" value="360"/>
</dbReference>
<protein>
    <recommendedName>
        <fullName evidence="1">DUF7026 domain-containing protein</fullName>
    </recommendedName>
</protein>
<sequence>MALRIHALPLHALPRPPKYRLRPLRFDPRKSLPASVSCRAKGPTGDAEIASALAEEVARVHAQKKQKDEALGKGRALLFAELCGYFSLGENELRRRWERMEDGERRDMAAEFVSNWSADFHPLSARSVVEMVEEHLRQEKKPSFSNDSAFFPSLKRLMGLGENK</sequence>
<name>A0A059ASZ2_EUCGR</name>
<proteinExistence type="predicted"/>
<feature type="domain" description="DUF7026" evidence="1">
    <location>
        <begin position="67"/>
        <end position="116"/>
    </location>
</feature>
<gene>
    <name evidence="2" type="ORF">EUGRSUZ_I02564</name>
</gene>
<dbReference type="AlphaFoldDB" id="A0A059ASZ2"/>